<keyword evidence="1" id="KW-0653">Protein transport</keyword>
<evidence type="ECO:0000313" key="4">
    <source>
        <dbReference type="Proteomes" id="UP001415857"/>
    </source>
</evidence>
<comment type="similarity">
    <text evidence="1">Belongs to the TIM50 family.</text>
</comment>
<dbReference type="SUPFAM" id="SSF56784">
    <property type="entry name" value="HAD-like"/>
    <property type="match status" value="1"/>
</dbReference>
<keyword evidence="1" id="KW-0813">Transport</keyword>
<dbReference type="GO" id="GO:0015031">
    <property type="term" value="P:protein transport"/>
    <property type="evidence" value="ECO:0007669"/>
    <property type="project" value="UniProtKB-KW"/>
</dbReference>
<dbReference type="Gene3D" id="3.40.50.1000">
    <property type="entry name" value="HAD superfamily/HAD-like"/>
    <property type="match status" value="1"/>
</dbReference>
<dbReference type="InterPro" id="IPR050365">
    <property type="entry name" value="TIM50"/>
</dbReference>
<dbReference type="InterPro" id="IPR036412">
    <property type="entry name" value="HAD-like_sf"/>
</dbReference>
<comment type="caution">
    <text evidence="3">The sequence shown here is derived from an EMBL/GenBank/DDBJ whole genome shotgun (WGS) entry which is preliminary data.</text>
</comment>
<dbReference type="InterPro" id="IPR004274">
    <property type="entry name" value="FCP1_dom"/>
</dbReference>
<comment type="subunit">
    <text evidence="1">Component of the TIM23 complex.</text>
</comment>
<gene>
    <name evidence="3" type="ORF">L1049_008246</name>
</gene>
<organism evidence="3 4">
    <name type="scientific">Liquidambar formosana</name>
    <name type="common">Formosan gum</name>
    <dbReference type="NCBI Taxonomy" id="63359"/>
    <lineage>
        <taxon>Eukaryota</taxon>
        <taxon>Viridiplantae</taxon>
        <taxon>Streptophyta</taxon>
        <taxon>Embryophyta</taxon>
        <taxon>Tracheophyta</taxon>
        <taxon>Spermatophyta</taxon>
        <taxon>Magnoliopsida</taxon>
        <taxon>eudicotyledons</taxon>
        <taxon>Gunneridae</taxon>
        <taxon>Pentapetalae</taxon>
        <taxon>Saxifragales</taxon>
        <taxon>Altingiaceae</taxon>
        <taxon>Liquidambar</taxon>
    </lineage>
</organism>
<dbReference type="Pfam" id="PF03031">
    <property type="entry name" value="NIF"/>
    <property type="match status" value="1"/>
</dbReference>
<keyword evidence="1" id="KW-0809">Transit peptide</keyword>
<protein>
    <recommendedName>
        <fullName evidence="1">Mitochondrial import inner membrane translocase subunit TIM50</fullName>
    </recommendedName>
</protein>
<dbReference type="SMART" id="SM00577">
    <property type="entry name" value="CPDc"/>
    <property type="match status" value="1"/>
</dbReference>
<evidence type="ECO:0000313" key="3">
    <source>
        <dbReference type="EMBL" id="KAK9290082.1"/>
    </source>
</evidence>
<dbReference type="PROSITE" id="PS50969">
    <property type="entry name" value="FCP1"/>
    <property type="match status" value="1"/>
</dbReference>
<accession>A0AAP0S3Z6</accession>
<dbReference type="Proteomes" id="UP001415857">
    <property type="component" value="Unassembled WGS sequence"/>
</dbReference>
<dbReference type="GO" id="GO:0005744">
    <property type="term" value="C:TIM23 mitochondrial import inner membrane translocase complex"/>
    <property type="evidence" value="ECO:0007669"/>
    <property type="project" value="UniProtKB-UniRule"/>
</dbReference>
<dbReference type="EMBL" id="JBBPBK010000002">
    <property type="protein sequence ID" value="KAK9290082.1"/>
    <property type="molecule type" value="Genomic_DNA"/>
</dbReference>
<dbReference type="InterPro" id="IPR023214">
    <property type="entry name" value="HAD_sf"/>
</dbReference>
<proteinExistence type="inferred from homology"/>
<keyword evidence="4" id="KW-1185">Reference proteome</keyword>
<evidence type="ECO:0000259" key="2">
    <source>
        <dbReference type="PROSITE" id="PS50969"/>
    </source>
</evidence>
<keyword evidence="1" id="KW-0811">Translocation</keyword>
<name>A0AAP0S3Z6_LIQFO</name>
<sequence length="262" mass="30102">MGGRINNLKYKSVVFDNSDSEDEEDAGNDCGLSLEKLNLGPRKKLLVLCLGGFLNHRVYHHDKPNIPKYRPPDASYDSYLVYKRPFCDEFVKFCFERFEVGLWSSSNKWNIDKVLDCAMKGVKDKLLFVWVTLNPNAFKALEKKDKPIFLKELKKLWEDKECRLLSTGQYSSSNSLLLDDMPYKSLLNPPNTAIFPRQYKADHVNDTALGPKGDLGLYLDGLADADDVPSYVEKHPFGQPAITSSHPDWDYYYNIIRKFQRG</sequence>
<comment type="subcellular location">
    <subcellularLocation>
        <location evidence="1">Mitochondrion inner membrane</location>
        <topology evidence="1">Single-pass membrane protein</topology>
    </subcellularLocation>
</comment>
<keyword evidence="1" id="KW-0496">Mitochondrion</keyword>
<reference evidence="3 4" key="1">
    <citation type="journal article" date="2024" name="Plant J.">
        <title>Genome sequences and population genomics reveal climatic adaptation and genomic divergence between two closely related sweetgum species.</title>
        <authorList>
            <person name="Xu W.Q."/>
            <person name="Ren C.Q."/>
            <person name="Zhang X.Y."/>
            <person name="Comes H.P."/>
            <person name="Liu X.H."/>
            <person name="Li Y.G."/>
            <person name="Kettle C.J."/>
            <person name="Jalonen R."/>
            <person name="Gaisberger H."/>
            <person name="Ma Y.Z."/>
            <person name="Qiu Y.X."/>
        </authorList>
    </citation>
    <scope>NUCLEOTIDE SEQUENCE [LARGE SCALE GENOMIC DNA]</scope>
    <source>
        <strain evidence="3">Hangzhou</strain>
    </source>
</reference>
<comment type="function">
    <text evidence="1">Essential component of the TIM23 complex, a complex that mediates the translocation of transit peptide-containing proteins across the mitochondrial inner membrane.</text>
</comment>
<feature type="domain" description="FCP1 homology" evidence="2">
    <location>
        <begin position="39"/>
        <end position="222"/>
    </location>
</feature>
<evidence type="ECO:0000256" key="1">
    <source>
        <dbReference type="RuleBase" id="RU365079"/>
    </source>
</evidence>
<dbReference type="AlphaFoldDB" id="A0AAP0S3Z6"/>
<dbReference type="PANTHER" id="PTHR12210">
    <property type="entry name" value="DULLARD PROTEIN PHOSPHATASE"/>
    <property type="match status" value="1"/>
</dbReference>